<name>B4N6K7_DROWI</name>
<dbReference type="KEGG" id="dwi:6646340"/>
<dbReference type="Proteomes" id="UP000007798">
    <property type="component" value="Unassembled WGS sequence"/>
</dbReference>
<keyword evidence="3" id="KW-1185">Reference proteome</keyword>
<dbReference type="eggNOG" id="ENOG502TH9F">
    <property type="taxonomic scope" value="Eukaryota"/>
</dbReference>
<dbReference type="EMBL" id="CH964161">
    <property type="protein sequence ID" value="EDW79996.1"/>
    <property type="molecule type" value="Genomic_DNA"/>
</dbReference>
<dbReference type="AlphaFoldDB" id="B4N6K7"/>
<accession>B4N6K7</accession>
<evidence type="ECO:0000313" key="2">
    <source>
        <dbReference type="EMBL" id="EDW79996.1"/>
    </source>
</evidence>
<dbReference type="OMA" id="MANEFQN"/>
<dbReference type="InParanoid" id="B4N6K7"/>
<feature type="chain" id="PRO_5002819326" evidence="1">
    <location>
        <begin position="18"/>
        <end position="192"/>
    </location>
</feature>
<keyword evidence="1" id="KW-0732">Signal</keyword>
<dbReference type="OrthoDB" id="7764597at2759"/>
<protein>
    <submittedName>
        <fullName evidence="2">Uncharacterized protein</fullName>
    </submittedName>
</protein>
<evidence type="ECO:0000313" key="3">
    <source>
        <dbReference type="Proteomes" id="UP000007798"/>
    </source>
</evidence>
<evidence type="ECO:0000256" key="1">
    <source>
        <dbReference type="SAM" id="SignalP"/>
    </source>
</evidence>
<dbReference type="PhylomeDB" id="B4N6K7"/>
<sequence>MKPFFVLVSVFASLTAAWNDKGWLVGPGGGAAAAGWGVAGGSWDTLELTPAQHILAAVPAAERGNFLLYQLALAINSGNFLDLETIHEDELMEELNSNWLAAMANEFQHIEVYDGFPIDLQNWLMDSYGLSVTDVYHSSWWRSRSSSMSRSRSTGNGNGNANANGYNTRQQMCTAEGQCYDMAQIVTVCCPF</sequence>
<gene>
    <name evidence="2" type="primary">Dwil\GK12299</name>
    <name evidence="2" type="ORF">Dwil_GK12299</name>
</gene>
<reference evidence="2 3" key="1">
    <citation type="journal article" date="2007" name="Nature">
        <title>Evolution of genes and genomes on the Drosophila phylogeny.</title>
        <authorList>
            <consortium name="Drosophila 12 Genomes Consortium"/>
            <person name="Clark A.G."/>
            <person name="Eisen M.B."/>
            <person name="Smith D.R."/>
            <person name="Bergman C.M."/>
            <person name="Oliver B."/>
            <person name="Markow T.A."/>
            <person name="Kaufman T.C."/>
            <person name="Kellis M."/>
            <person name="Gelbart W."/>
            <person name="Iyer V.N."/>
            <person name="Pollard D.A."/>
            <person name="Sackton T.B."/>
            <person name="Larracuente A.M."/>
            <person name="Singh N.D."/>
            <person name="Abad J.P."/>
            <person name="Abt D.N."/>
            <person name="Adryan B."/>
            <person name="Aguade M."/>
            <person name="Akashi H."/>
            <person name="Anderson W.W."/>
            <person name="Aquadro C.F."/>
            <person name="Ardell D.H."/>
            <person name="Arguello R."/>
            <person name="Artieri C.G."/>
            <person name="Barbash D.A."/>
            <person name="Barker D."/>
            <person name="Barsanti P."/>
            <person name="Batterham P."/>
            <person name="Batzoglou S."/>
            <person name="Begun D."/>
            <person name="Bhutkar A."/>
            <person name="Blanco E."/>
            <person name="Bosak S.A."/>
            <person name="Bradley R.K."/>
            <person name="Brand A.D."/>
            <person name="Brent M.R."/>
            <person name="Brooks A.N."/>
            <person name="Brown R.H."/>
            <person name="Butlin R.K."/>
            <person name="Caggese C."/>
            <person name="Calvi B.R."/>
            <person name="Bernardo de Carvalho A."/>
            <person name="Caspi A."/>
            <person name="Castrezana S."/>
            <person name="Celniker S.E."/>
            <person name="Chang J.L."/>
            <person name="Chapple C."/>
            <person name="Chatterji S."/>
            <person name="Chinwalla A."/>
            <person name="Civetta A."/>
            <person name="Clifton S.W."/>
            <person name="Comeron J.M."/>
            <person name="Costello J.C."/>
            <person name="Coyne J.A."/>
            <person name="Daub J."/>
            <person name="David R.G."/>
            <person name="Delcher A.L."/>
            <person name="Delehaunty K."/>
            <person name="Do C.B."/>
            <person name="Ebling H."/>
            <person name="Edwards K."/>
            <person name="Eickbush T."/>
            <person name="Evans J.D."/>
            <person name="Filipski A."/>
            <person name="Findeiss S."/>
            <person name="Freyhult E."/>
            <person name="Fulton L."/>
            <person name="Fulton R."/>
            <person name="Garcia A.C."/>
            <person name="Gardiner A."/>
            <person name="Garfield D.A."/>
            <person name="Garvin B.E."/>
            <person name="Gibson G."/>
            <person name="Gilbert D."/>
            <person name="Gnerre S."/>
            <person name="Godfrey J."/>
            <person name="Good R."/>
            <person name="Gotea V."/>
            <person name="Gravely B."/>
            <person name="Greenberg A.J."/>
            <person name="Griffiths-Jones S."/>
            <person name="Gross S."/>
            <person name="Guigo R."/>
            <person name="Gustafson E.A."/>
            <person name="Haerty W."/>
            <person name="Hahn M.W."/>
            <person name="Halligan D.L."/>
            <person name="Halpern A.L."/>
            <person name="Halter G.M."/>
            <person name="Han M.V."/>
            <person name="Heger A."/>
            <person name="Hillier L."/>
            <person name="Hinrichs A.S."/>
            <person name="Holmes I."/>
            <person name="Hoskins R.A."/>
            <person name="Hubisz M.J."/>
            <person name="Hultmark D."/>
            <person name="Huntley M.A."/>
            <person name="Jaffe D.B."/>
            <person name="Jagadeeshan S."/>
            <person name="Jeck W.R."/>
            <person name="Johnson J."/>
            <person name="Jones C.D."/>
            <person name="Jordan W.C."/>
            <person name="Karpen G.H."/>
            <person name="Kataoka E."/>
            <person name="Keightley P.D."/>
            <person name="Kheradpour P."/>
            <person name="Kirkness E.F."/>
            <person name="Koerich L.B."/>
            <person name="Kristiansen K."/>
            <person name="Kudrna D."/>
            <person name="Kulathinal R.J."/>
            <person name="Kumar S."/>
            <person name="Kwok R."/>
            <person name="Lander E."/>
            <person name="Langley C.H."/>
            <person name="Lapoint R."/>
            <person name="Lazzaro B.P."/>
            <person name="Lee S.J."/>
            <person name="Levesque L."/>
            <person name="Li R."/>
            <person name="Lin C.F."/>
            <person name="Lin M.F."/>
            <person name="Lindblad-Toh K."/>
            <person name="Llopart A."/>
            <person name="Long M."/>
            <person name="Low L."/>
            <person name="Lozovsky E."/>
            <person name="Lu J."/>
            <person name="Luo M."/>
            <person name="Machado C.A."/>
            <person name="Makalowski W."/>
            <person name="Marzo M."/>
            <person name="Matsuda M."/>
            <person name="Matzkin L."/>
            <person name="McAllister B."/>
            <person name="McBride C.S."/>
            <person name="McKernan B."/>
            <person name="McKernan K."/>
            <person name="Mendez-Lago M."/>
            <person name="Minx P."/>
            <person name="Mollenhauer M.U."/>
            <person name="Montooth K."/>
            <person name="Mount S.M."/>
            <person name="Mu X."/>
            <person name="Myers E."/>
            <person name="Negre B."/>
            <person name="Newfeld S."/>
            <person name="Nielsen R."/>
            <person name="Noor M.A."/>
            <person name="O'Grady P."/>
            <person name="Pachter L."/>
            <person name="Papaceit M."/>
            <person name="Parisi M.J."/>
            <person name="Parisi M."/>
            <person name="Parts L."/>
            <person name="Pedersen J.S."/>
            <person name="Pesole G."/>
            <person name="Phillippy A.M."/>
            <person name="Ponting C.P."/>
            <person name="Pop M."/>
            <person name="Porcelli D."/>
            <person name="Powell J.R."/>
            <person name="Prohaska S."/>
            <person name="Pruitt K."/>
            <person name="Puig M."/>
            <person name="Quesneville H."/>
            <person name="Ram K.R."/>
            <person name="Rand D."/>
            <person name="Rasmussen M.D."/>
            <person name="Reed L.K."/>
            <person name="Reenan R."/>
            <person name="Reily A."/>
            <person name="Remington K.A."/>
            <person name="Rieger T.T."/>
            <person name="Ritchie M.G."/>
            <person name="Robin C."/>
            <person name="Rogers Y.H."/>
            <person name="Rohde C."/>
            <person name="Rozas J."/>
            <person name="Rubenfield M.J."/>
            <person name="Ruiz A."/>
            <person name="Russo S."/>
            <person name="Salzberg S.L."/>
            <person name="Sanchez-Gracia A."/>
            <person name="Saranga D.J."/>
            <person name="Sato H."/>
            <person name="Schaeffer S.W."/>
            <person name="Schatz M.C."/>
            <person name="Schlenke T."/>
            <person name="Schwartz R."/>
            <person name="Segarra C."/>
            <person name="Singh R.S."/>
            <person name="Sirot L."/>
            <person name="Sirota M."/>
            <person name="Sisneros N.B."/>
            <person name="Smith C.D."/>
            <person name="Smith T.F."/>
            <person name="Spieth J."/>
            <person name="Stage D.E."/>
            <person name="Stark A."/>
            <person name="Stephan W."/>
            <person name="Strausberg R.L."/>
            <person name="Strempel S."/>
            <person name="Sturgill D."/>
            <person name="Sutton G."/>
            <person name="Sutton G.G."/>
            <person name="Tao W."/>
            <person name="Teichmann S."/>
            <person name="Tobari Y.N."/>
            <person name="Tomimura Y."/>
            <person name="Tsolas J.M."/>
            <person name="Valente V.L."/>
            <person name="Venter E."/>
            <person name="Venter J.C."/>
            <person name="Vicario S."/>
            <person name="Vieira F.G."/>
            <person name="Vilella A.J."/>
            <person name="Villasante A."/>
            <person name="Walenz B."/>
            <person name="Wang J."/>
            <person name="Wasserman M."/>
            <person name="Watts T."/>
            <person name="Wilson D."/>
            <person name="Wilson R.K."/>
            <person name="Wing R.A."/>
            <person name="Wolfner M.F."/>
            <person name="Wong A."/>
            <person name="Wong G.K."/>
            <person name="Wu C.I."/>
            <person name="Wu G."/>
            <person name="Yamamoto D."/>
            <person name="Yang H.P."/>
            <person name="Yang S.P."/>
            <person name="Yorke J.A."/>
            <person name="Yoshida K."/>
            <person name="Zdobnov E."/>
            <person name="Zhang P."/>
            <person name="Zhang Y."/>
            <person name="Zimin A.V."/>
            <person name="Baldwin J."/>
            <person name="Abdouelleil A."/>
            <person name="Abdulkadir J."/>
            <person name="Abebe A."/>
            <person name="Abera B."/>
            <person name="Abreu J."/>
            <person name="Acer S.C."/>
            <person name="Aftuck L."/>
            <person name="Alexander A."/>
            <person name="An P."/>
            <person name="Anderson E."/>
            <person name="Anderson S."/>
            <person name="Arachi H."/>
            <person name="Azer M."/>
            <person name="Bachantsang P."/>
            <person name="Barry A."/>
            <person name="Bayul T."/>
            <person name="Berlin A."/>
            <person name="Bessette D."/>
            <person name="Bloom T."/>
            <person name="Blye J."/>
            <person name="Boguslavskiy L."/>
            <person name="Bonnet C."/>
            <person name="Boukhgalter B."/>
            <person name="Bourzgui I."/>
            <person name="Brown A."/>
            <person name="Cahill P."/>
            <person name="Channer S."/>
            <person name="Cheshatsang Y."/>
            <person name="Chuda L."/>
            <person name="Citroen M."/>
            <person name="Collymore A."/>
            <person name="Cooke P."/>
            <person name="Costello M."/>
            <person name="D'Aco K."/>
            <person name="Daza R."/>
            <person name="De Haan G."/>
            <person name="DeGray S."/>
            <person name="DeMaso C."/>
            <person name="Dhargay N."/>
            <person name="Dooley K."/>
            <person name="Dooley E."/>
            <person name="Doricent M."/>
            <person name="Dorje P."/>
            <person name="Dorjee K."/>
            <person name="Dupes A."/>
            <person name="Elong R."/>
            <person name="Falk J."/>
            <person name="Farina A."/>
            <person name="Faro S."/>
            <person name="Ferguson D."/>
            <person name="Fisher S."/>
            <person name="Foley C.D."/>
            <person name="Franke A."/>
            <person name="Friedrich D."/>
            <person name="Gadbois L."/>
            <person name="Gearin G."/>
            <person name="Gearin C.R."/>
            <person name="Giannoukos G."/>
            <person name="Goode T."/>
            <person name="Graham J."/>
            <person name="Grandbois E."/>
            <person name="Grewal S."/>
            <person name="Gyaltsen K."/>
            <person name="Hafez N."/>
            <person name="Hagos B."/>
            <person name="Hall J."/>
            <person name="Henson C."/>
            <person name="Hollinger A."/>
            <person name="Honan T."/>
            <person name="Huard M.D."/>
            <person name="Hughes L."/>
            <person name="Hurhula B."/>
            <person name="Husby M.E."/>
            <person name="Kamat A."/>
            <person name="Kanga B."/>
            <person name="Kashin S."/>
            <person name="Khazanovich D."/>
            <person name="Kisner P."/>
            <person name="Lance K."/>
            <person name="Lara M."/>
            <person name="Lee W."/>
            <person name="Lennon N."/>
            <person name="Letendre F."/>
            <person name="LeVine R."/>
            <person name="Lipovsky A."/>
            <person name="Liu X."/>
            <person name="Liu J."/>
            <person name="Liu S."/>
            <person name="Lokyitsang T."/>
            <person name="Lokyitsang Y."/>
            <person name="Lubonja R."/>
            <person name="Lui A."/>
            <person name="MacDonald P."/>
            <person name="Magnisalis V."/>
            <person name="Maru K."/>
            <person name="Matthews C."/>
            <person name="McCusker W."/>
            <person name="McDonough S."/>
            <person name="Mehta T."/>
            <person name="Meldrim J."/>
            <person name="Meneus L."/>
            <person name="Mihai O."/>
            <person name="Mihalev A."/>
            <person name="Mihova T."/>
            <person name="Mittelman R."/>
            <person name="Mlenga V."/>
            <person name="Montmayeur A."/>
            <person name="Mulrain L."/>
            <person name="Navidi A."/>
            <person name="Naylor J."/>
            <person name="Negash T."/>
            <person name="Nguyen T."/>
            <person name="Nguyen N."/>
            <person name="Nicol R."/>
            <person name="Norbu C."/>
            <person name="Norbu N."/>
            <person name="Novod N."/>
            <person name="O'Neill B."/>
            <person name="Osman S."/>
            <person name="Markiewicz E."/>
            <person name="Oyono O.L."/>
            <person name="Patti C."/>
            <person name="Phunkhang P."/>
            <person name="Pierre F."/>
            <person name="Priest M."/>
            <person name="Raghuraman S."/>
            <person name="Rege F."/>
            <person name="Reyes R."/>
            <person name="Rise C."/>
            <person name="Rogov P."/>
            <person name="Ross K."/>
            <person name="Ryan E."/>
            <person name="Settipalli S."/>
            <person name="Shea T."/>
            <person name="Sherpa N."/>
            <person name="Shi L."/>
            <person name="Shih D."/>
            <person name="Sparrow T."/>
            <person name="Spaulding J."/>
            <person name="Stalker J."/>
            <person name="Stange-Thomann N."/>
            <person name="Stavropoulos S."/>
            <person name="Stone C."/>
            <person name="Strader C."/>
            <person name="Tesfaye S."/>
            <person name="Thomson T."/>
            <person name="Thoulutsang Y."/>
            <person name="Thoulutsang D."/>
            <person name="Topham K."/>
            <person name="Topping I."/>
            <person name="Tsamla T."/>
            <person name="Vassiliev H."/>
            <person name="Vo A."/>
            <person name="Wangchuk T."/>
            <person name="Wangdi T."/>
            <person name="Weiand M."/>
            <person name="Wilkinson J."/>
            <person name="Wilson A."/>
            <person name="Yadav S."/>
            <person name="Young G."/>
            <person name="Yu Q."/>
            <person name="Zembek L."/>
            <person name="Zhong D."/>
            <person name="Zimmer A."/>
            <person name="Zwirko Z."/>
            <person name="Jaffe D.B."/>
            <person name="Alvarez P."/>
            <person name="Brockman W."/>
            <person name="Butler J."/>
            <person name="Chin C."/>
            <person name="Gnerre S."/>
            <person name="Grabherr M."/>
            <person name="Kleber M."/>
            <person name="Mauceli E."/>
            <person name="MacCallum I."/>
        </authorList>
    </citation>
    <scope>NUCLEOTIDE SEQUENCE [LARGE SCALE GENOMIC DNA]</scope>
    <source>
        <strain evidence="3">Tucson 14030-0811.24</strain>
    </source>
</reference>
<feature type="signal peptide" evidence="1">
    <location>
        <begin position="1"/>
        <end position="17"/>
    </location>
</feature>
<dbReference type="HOGENOM" id="CLU_125642_0_0_1"/>
<organism evidence="2 3">
    <name type="scientific">Drosophila willistoni</name>
    <name type="common">Fruit fly</name>
    <dbReference type="NCBI Taxonomy" id="7260"/>
    <lineage>
        <taxon>Eukaryota</taxon>
        <taxon>Metazoa</taxon>
        <taxon>Ecdysozoa</taxon>
        <taxon>Arthropoda</taxon>
        <taxon>Hexapoda</taxon>
        <taxon>Insecta</taxon>
        <taxon>Pterygota</taxon>
        <taxon>Neoptera</taxon>
        <taxon>Endopterygota</taxon>
        <taxon>Diptera</taxon>
        <taxon>Brachycera</taxon>
        <taxon>Muscomorpha</taxon>
        <taxon>Ephydroidea</taxon>
        <taxon>Drosophilidae</taxon>
        <taxon>Drosophila</taxon>
        <taxon>Sophophora</taxon>
    </lineage>
</organism>
<proteinExistence type="predicted"/>